<name>A0A5C5VBF7_9PLAN</name>
<accession>A0A5C5VBF7</accession>
<proteinExistence type="predicted"/>
<comment type="caution">
    <text evidence="1">The sequence shown here is derived from an EMBL/GenBank/DDBJ whole genome shotgun (WGS) entry which is preliminary data.</text>
</comment>
<evidence type="ECO:0000313" key="1">
    <source>
        <dbReference type="EMBL" id="TWT35032.1"/>
    </source>
</evidence>
<protein>
    <submittedName>
        <fullName evidence="1">Uncharacterized protein</fullName>
    </submittedName>
</protein>
<reference evidence="1 2" key="1">
    <citation type="submission" date="2019-02" db="EMBL/GenBank/DDBJ databases">
        <title>Deep-cultivation of Planctomycetes and their phenomic and genomic characterization uncovers novel biology.</title>
        <authorList>
            <person name="Wiegand S."/>
            <person name="Jogler M."/>
            <person name="Boedeker C."/>
            <person name="Pinto D."/>
            <person name="Vollmers J."/>
            <person name="Rivas-Marin E."/>
            <person name="Kohn T."/>
            <person name="Peeters S.H."/>
            <person name="Heuer A."/>
            <person name="Rast P."/>
            <person name="Oberbeckmann S."/>
            <person name="Bunk B."/>
            <person name="Jeske O."/>
            <person name="Meyerdierks A."/>
            <person name="Storesund J.E."/>
            <person name="Kallscheuer N."/>
            <person name="Luecker S."/>
            <person name="Lage O.M."/>
            <person name="Pohl T."/>
            <person name="Merkel B.J."/>
            <person name="Hornburger P."/>
            <person name="Mueller R.-W."/>
            <person name="Bruemmer F."/>
            <person name="Labrenz M."/>
            <person name="Spormann A.M."/>
            <person name="Op Den Camp H."/>
            <person name="Overmann J."/>
            <person name="Amann R."/>
            <person name="Jetten M.S.M."/>
            <person name="Mascher T."/>
            <person name="Medema M.H."/>
            <person name="Devos D.P."/>
            <person name="Kaster A.-K."/>
            <person name="Ovreas L."/>
            <person name="Rohde M."/>
            <person name="Galperin M.Y."/>
            <person name="Jogler C."/>
        </authorList>
    </citation>
    <scope>NUCLEOTIDE SEQUENCE [LARGE SCALE GENOMIC DNA]</scope>
    <source>
        <strain evidence="1 2">KOR42</strain>
    </source>
</reference>
<sequence length="115" mass="13274">MSFYHEIKDSEWECKDVNCIEFAKEANEIASTRDTIASSDLETIRKMFTMIKEWDHFGFSSYELEIESKRMVNYGVLALVSRSCFLLSAMFQRCWGCVASQWLGSNDSTLALWAS</sequence>
<dbReference type="Proteomes" id="UP000317243">
    <property type="component" value="Unassembled WGS sequence"/>
</dbReference>
<keyword evidence="2" id="KW-1185">Reference proteome</keyword>
<gene>
    <name evidence="1" type="ORF">KOR42_52990</name>
</gene>
<dbReference type="AlphaFoldDB" id="A0A5C5VBF7"/>
<evidence type="ECO:0000313" key="2">
    <source>
        <dbReference type="Proteomes" id="UP000317243"/>
    </source>
</evidence>
<organism evidence="1 2">
    <name type="scientific">Thalassoglobus neptunius</name>
    <dbReference type="NCBI Taxonomy" id="1938619"/>
    <lineage>
        <taxon>Bacteria</taxon>
        <taxon>Pseudomonadati</taxon>
        <taxon>Planctomycetota</taxon>
        <taxon>Planctomycetia</taxon>
        <taxon>Planctomycetales</taxon>
        <taxon>Planctomycetaceae</taxon>
        <taxon>Thalassoglobus</taxon>
    </lineage>
</organism>
<dbReference type="EMBL" id="SIHI01000078">
    <property type="protein sequence ID" value="TWT35032.1"/>
    <property type="molecule type" value="Genomic_DNA"/>
</dbReference>